<comment type="caution">
    <text evidence="6">The sequence shown here is derived from an EMBL/GenBank/DDBJ whole genome shotgun (WGS) entry which is preliminary data.</text>
</comment>
<dbReference type="Proteomes" id="UP001301769">
    <property type="component" value="Unassembled WGS sequence"/>
</dbReference>
<dbReference type="Pfam" id="PF00195">
    <property type="entry name" value="Chal_sti_synt_N"/>
    <property type="match status" value="1"/>
</dbReference>
<reference evidence="6" key="1">
    <citation type="journal article" date="2023" name="Mol. Phylogenet. Evol.">
        <title>Genome-scale phylogeny and comparative genomics of the fungal order Sordariales.</title>
        <authorList>
            <person name="Hensen N."/>
            <person name="Bonometti L."/>
            <person name="Westerberg I."/>
            <person name="Brannstrom I.O."/>
            <person name="Guillou S."/>
            <person name="Cros-Aarteil S."/>
            <person name="Calhoun S."/>
            <person name="Haridas S."/>
            <person name="Kuo A."/>
            <person name="Mondo S."/>
            <person name="Pangilinan J."/>
            <person name="Riley R."/>
            <person name="LaButti K."/>
            <person name="Andreopoulos B."/>
            <person name="Lipzen A."/>
            <person name="Chen C."/>
            <person name="Yan M."/>
            <person name="Daum C."/>
            <person name="Ng V."/>
            <person name="Clum A."/>
            <person name="Steindorff A."/>
            <person name="Ohm R.A."/>
            <person name="Martin F."/>
            <person name="Silar P."/>
            <person name="Natvig D.O."/>
            <person name="Lalanne C."/>
            <person name="Gautier V."/>
            <person name="Ament-Velasquez S.L."/>
            <person name="Kruys A."/>
            <person name="Hutchinson M.I."/>
            <person name="Powell A.J."/>
            <person name="Barry K."/>
            <person name="Miller A.N."/>
            <person name="Grigoriev I.V."/>
            <person name="Debuchy R."/>
            <person name="Gladieux P."/>
            <person name="Hiltunen Thoren M."/>
            <person name="Johannesson H."/>
        </authorList>
    </citation>
    <scope>NUCLEOTIDE SEQUENCE</scope>
    <source>
        <strain evidence="6">PSN293</strain>
    </source>
</reference>
<dbReference type="InterPro" id="IPR012328">
    <property type="entry name" value="Chalcone/stilbene_synt_C"/>
</dbReference>
<feature type="domain" description="Chalcone/stilbene synthase N-terminal" evidence="4">
    <location>
        <begin position="141"/>
        <end position="356"/>
    </location>
</feature>
<dbReference type="PANTHER" id="PTHR11877:SF46">
    <property type="entry name" value="TYPE III POLYKETIDE SYNTHASE A"/>
    <property type="match status" value="1"/>
</dbReference>
<evidence type="ECO:0000259" key="4">
    <source>
        <dbReference type="Pfam" id="PF00195"/>
    </source>
</evidence>
<sequence>MFSTHWTIYQGIRAVSRTLSSTSANYDQGIDMEEYHQDHSGAGEDFLIVPQSPRDSSPIPISGSNLRQVVTFDTPPDTPPLSKIHSVSSLPALAEPPTKFQYRDVPNGKITYQKQLPPLPIALSVSRANTHATIPSTQIPQVSAVITTIATGVPPTSRSQAEVASQVAELYGPSSPLYSKIPKLYANTRIATRHKAVDPLDPNFDRAMPIRQRMDLFLSQAGPLCVDVARRAVSSPTSGIATPKEDIGLLVVVTSTGFVAPGVDVAIVKGLGLSRGVKRVVVNFMGCAAAINGIRTAADYAISQQYQSLGTGKAAKKALMVCVELSSVNGVFEEQVNDVIISSLFGDGCAALIIGAVDTAAADGGRLLPGQIVLGPSFSHLVDETVPPSFGSDGEKCPDGMIDTSAGIILGVNSNGITCNLSPKLPSYIRAAVGPVLESTLAENGGLIKEDIRHWAIHPGGPKIIEESLASLGLDDAVASTSWDVLRDYGNMLSVSLPFVLERMVQSGLETSKEEQQQQDKCKNQTQSTSKGIAFSFGPGITIEGVLFDIVGF</sequence>
<evidence type="ECO:0000259" key="5">
    <source>
        <dbReference type="Pfam" id="PF02797"/>
    </source>
</evidence>
<protein>
    <submittedName>
        <fullName evidence="6">Thiolase-like protein</fullName>
    </submittedName>
</protein>
<dbReference type="Pfam" id="PF02797">
    <property type="entry name" value="Chal_sti_synt_C"/>
    <property type="match status" value="1"/>
</dbReference>
<dbReference type="SUPFAM" id="SSF53901">
    <property type="entry name" value="Thiolase-like"/>
    <property type="match status" value="2"/>
</dbReference>
<dbReference type="InterPro" id="IPR011141">
    <property type="entry name" value="Polyketide_synthase_type-III"/>
</dbReference>
<accession>A0AAN7B2Z0</accession>
<evidence type="ECO:0000256" key="3">
    <source>
        <dbReference type="RuleBase" id="RU003633"/>
    </source>
</evidence>
<dbReference type="InterPro" id="IPR016039">
    <property type="entry name" value="Thiolase-like"/>
</dbReference>
<keyword evidence="7" id="KW-1185">Reference proteome</keyword>
<dbReference type="PANTHER" id="PTHR11877">
    <property type="entry name" value="HYDROXYMETHYLGLUTARYL-COA SYNTHASE"/>
    <property type="match status" value="1"/>
</dbReference>
<keyword evidence="2 3" id="KW-0808">Transferase</keyword>
<organism evidence="6 7">
    <name type="scientific">Rhypophila decipiens</name>
    <dbReference type="NCBI Taxonomy" id="261697"/>
    <lineage>
        <taxon>Eukaryota</taxon>
        <taxon>Fungi</taxon>
        <taxon>Dikarya</taxon>
        <taxon>Ascomycota</taxon>
        <taxon>Pezizomycotina</taxon>
        <taxon>Sordariomycetes</taxon>
        <taxon>Sordariomycetidae</taxon>
        <taxon>Sordariales</taxon>
        <taxon>Naviculisporaceae</taxon>
        <taxon>Rhypophila</taxon>
    </lineage>
</organism>
<dbReference type="Gene3D" id="3.40.47.10">
    <property type="match status" value="2"/>
</dbReference>
<dbReference type="CDD" id="cd00831">
    <property type="entry name" value="CHS_like"/>
    <property type="match status" value="1"/>
</dbReference>
<proteinExistence type="inferred from homology"/>
<evidence type="ECO:0000313" key="7">
    <source>
        <dbReference type="Proteomes" id="UP001301769"/>
    </source>
</evidence>
<evidence type="ECO:0000313" key="6">
    <source>
        <dbReference type="EMBL" id="KAK4210846.1"/>
    </source>
</evidence>
<keyword evidence="3" id="KW-0012">Acyltransferase</keyword>
<dbReference type="EMBL" id="MU858164">
    <property type="protein sequence ID" value="KAK4210846.1"/>
    <property type="molecule type" value="Genomic_DNA"/>
</dbReference>
<evidence type="ECO:0000256" key="1">
    <source>
        <dbReference type="ARBA" id="ARBA00005531"/>
    </source>
</evidence>
<gene>
    <name evidence="6" type="ORF">QBC37DRAFT_403040</name>
</gene>
<evidence type="ECO:0000256" key="2">
    <source>
        <dbReference type="ARBA" id="ARBA00022679"/>
    </source>
</evidence>
<name>A0AAN7B2Z0_9PEZI</name>
<comment type="similarity">
    <text evidence="1 3">Belongs to the thiolase-like superfamily. Chalcone/stilbene synthases family.</text>
</comment>
<dbReference type="GO" id="GO:0030639">
    <property type="term" value="P:polyketide biosynthetic process"/>
    <property type="evidence" value="ECO:0007669"/>
    <property type="project" value="TreeGrafter"/>
</dbReference>
<feature type="domain" description="Chalcone/stilbene synthase C-terminal" evidence="5">
    <location>
        <begin position="407"/>
        <end position="549"/>
    </location>
</feature>
<dbReference type="GO" id="GO:0016747">
    <property type="term" value="F:acyltransferase activity, transferring groups other than amino-acyl groups"/>
    <property type="evidence" value="ECO:0007669"/>
    <property type="project" value="InterPro"/>
</dbReference>
<dbReference type="InterPro" id="IPR001099">
    <property type="entry name" value="Chalcone/stilbene_synt_N"/>
</dbReference>
<dbReference type="AlphaFoldDB" id="A0AAN7B2Z0"/>
<reference evidence="6" key="2">
    <citation type="submission" date="2023-05" db="EMBL/GenBank/DDBJ databases">
        <authorList>
            <consortium name="Lawrence Berkeley National Laboratory"/>
            <person name="Steindorff A."/>
            <person name="Hensen N."/>
            <person name="Bonometti L."/>
            <person name="Westerberg I."/>
            <person name="Brannstrom I.O."/>
            <person name="Guillou S."/>
            <person name="Cros-Aarteil S."/>
            <person name="Calhoun S."/>
            <person name="Haridas S."/>
            <person name="Kuo A."/>
            <person name="Mondo S."/>
            <person name="Pangilinan J."/>
            <person name="Riley R."/>
            <person name="Labutti K."/>
            <person name="Andreopoulos B."/>
            <person name="Lipzen A."/>
            <person name="Chen C."/>
            <person name="Yanf M."/>
            <person name="Daum C."/>
            <person name="Ng V."/>
            <person name="Clum A."/>
            <person name="Ohm R."/>
            <person name="Martin F."/>
            <person name="Silar P."/>
            <person name="Natvig D."/>
            <person name="Lalanne C."/>
            <person name="Gautier V."/>
            <person name="Ament-Velasquez S.L."/>
            <person name="Kruys A."/>
            <person name="Hutchinson M.I."/>
            <person name="Powell A.J."/>
            <person name="Barry K."/>
            <person name="Miller A.N."/>
            <person name="Grigoriev I.V."/>
            <person name="Debuchy R."/>
            <person name="Gladieux P."/>
            <person name="Thoren M.H."/>
            <person name="Johannesson H."/>
        </authorList>
    </citation>
    <scope>NUCLEOTIDE SEQUENCE</scope>
    <source>
        <strain evidence="6">PSN293</strain>
    </source>
</reference>